<reference evidence="2 3" key="1">
    <citation type="journal article" date="2019" name="Nat. Microbiol.">
        <title>Mediterranean grassland soil C-N compound turnover is dependent on rainfall and depth, and is mediated by genomically divergent microorganisms.</title>
        <authorList>
            <person name="Diamond S."/>
            <person name="Andeer P.F."/>
            <person name="Li Z."/>
            <person name="Crits-Christoph A."/>
            <person name="Burstein D."/>
            <person name="Anantharaman K."/>
            <person name="Lane K.R."/>
            <person name="Thomas B.C."/>
            <person name="Pan C."/>
            <person name="Northen T.R."/>
            <person name="Banfield J.F."/>
        </authorList>
    </citation>
    <scope>NUCLEOTIDE SEQUENCE [LARGE SCALE GENOMIC DNA]</scope>
    <source>
        <strain evidence="2">WS_11</strain>
    </source>
</reference>
<comment type="caution">
    <text evidence="2">The sequence shown here is derived from an EMBL/GenBank/DDBJ whole genome shotgun (WGS) entry which is preliminary data.</text>
</comment>
<evidence type="ECO:0000313" key="3">
    <source>
        <dbReference type="Proteomes" id="UP000319771"/>
    </source>
</evidence>
<evidence type="ECO:0000313" key="2">
    <source>
        <dbReference type="EMBL" id="TMQ70909.1"/>
    </source>
</evidence>
<feature type="region of interest" description="Disordered" evidence="1">
    <location>
        <begin position="90"/>
        <end position="111"/>
    </location>
</feature>
<dbReference type="SUPFAM" id="SSF101898">
    <property type="entry name" value="NHL repeat"/>
    <property type="match status" value="1"/>
</dbReference>
<organism evidence="2 3">
    <name type="scientific">Eiseniibacteriota bacterium</name>
    <dbReference type="NCBI Taxonomy" id="2212470"/>
    <lineage>
        <taxon>Bacteria</taxon>
        <taxon>Candidatus Eiseniibacteriota</taxon>
    </lineage>
</organism>
<gene>
    <name evidence="2" type="ORF">E6K81_11505</name>
</gene>
<dbReference type="AlphaFoldDB" id="A0A538U5D6"/>
<accession>A0A538U5D6</accession>
<evidence type="ECO:0000256" key="1">
    <source>
        <dbReference type="SAM" id="MobiDB-lite"/>
    </source>
</evidence>
<proteinExistence type="predicted"/>
<name>A0A538U5D6_UNCEI</name>
<dbReference type="EMBL" id="VBPB01000196">
    <property type="protein sequence ID" value="TMQ70909.1"/>
    <property type="molecule type" value="Genomic_DNA"/>
</dbReference>
<dbReference type="Proteomes" id="UP000319771">
    <property type="component" value="Unassembled WGS sequence"/>
</dbReference>
<protein>
    <submittedName>
        <fullName evidence="2">Uncharacterized protein</fullName>
    </submittedName>
</protein>
<sequence length="313" mass="34019">MWMALGPLVASLVAGDLSAGGASADSGMPVVRVDKFAETKVSLLPWSRRAGEPRTFEDGSVAFAFLGDRGDVYIYDLVANRLNVLSSTSATTSRWRSTPGPALQAENDQPHDGCVGRDGTIYLLNDRTSTTERFWLYYRRLIKGPWLRAGPFDDERIGRVTLDGVQRQRAQSARIATNEKGEVELFDLDRRRSSAIVIADSDGVRPSAARAVGAPAALSASGRIAESSDPESGRFLGVDAAGSRYFMTTRGELYFLERYDSKGELTASVRYRNRSIAGLMVGKGNLLVDRSGGVYEICATGQGFLVSRWSTGR</sequence>